<evidence type="ECO:0000313" key="4">
    <source>
        <dbReference type="Proteomes" id="UP000001744"/>
    </source>
</evidence>
<accession>B6K1T3</accession>
<gene>
    <name evidence="3" type="ORF">SJAG_02195</name>
</gene>
<dbReference type="VEuPathDB" id="FungiDB:SJAG_02195"/>
<dbReference type="HOGENOM" id="CLU_927992_0_0_1"/>
<name>B6K1T3_SCHJY</name>
<evidence type="ECO:0000256" key="1">
    <source>
        <dbReference type="SAM" id="Coils"/>
    </source>
</evidence>
<dbReference type="AlphaFoldDB" id="B6K1T3"/>
<dbReference type="GeneID" id="7050170"/>
<protein>
    <submittedName>
        <fullName evidence="3">Uncharacterized protein</fullName>
    </submittedName>
</protein>
<dbReference type="Proteomes" id="UP000001744">
    <property type="component" value="Unassembled WGS sequence"/>
</dbReference>
<dbReference type="JaponicusDB" id="SJAG_02195"/>
<evidence type="ECO:0000256" key="2">
    <source>
        <dbReference type="SAM" id="MobiDB-lite"/>
    </source>
</evidence>
<feature type="region of interest" description="Disordered" evidence="2">
    <location>
        <begin position="1"/>
        <end position="23"/>
    </location>
</feature>
<keyword evidence="4" id="KW-1185">Reference proteome</keyword>
<keyword evidence="1" id="KW-0175">Coiled coil</keyword>
<dbReference type="RefSeq" id="XP_002173407.1">
    <property type="nucleotide sequence ID" value="XM_002173371.2"/>
</dbReference>
<evidence type="ECO:0000313" key="3">
    <source>
        <dbReference type="EMBL" id="EEB07114.1"/>
    </source>
</evidence>
<proteinExistence type="predicted"/>
<dbReference type="EMBL" id="KE651166">
    <property type="protein sequence ID" value="EEB07114.1"/>
    <property type="molecule type" value="Genomic_DNA"/>
</dbReference>
<reference evidence="3 4" key="1">
    <citation type="journal article" date="2011" name="Science">
        <title>Comparative functional genomics of the fission yeasts.</title>
        <authorList>
            <person name="Rhind N."/>
            <person name="Chen Z."/>
            <person name="Yassour M."/>
            <person name="Thompson D.A."/>
            <person name="Haas B.J."/>
            <person name="Habib N."/>
            <person name="Wapinski I."/>
            <person name="Roy S."/>
            <person name="Lin M.F."/>
            <person name="Heiman D.I."/>
            <person name="Young S.K."/>
            <person name="Furuya K."/>
            <person name="Guo Y."/>
            <person name="Pidoux A."/>
            <person name="Chen H.M."/>
            <person name="Robbertse B."/>
            <person name="Goldberg J.M."/>
            <person name="Aoki K."/>
            <person name="Bayne E.H."/>
            <person name="Berlin A.M."/>
            <person name="Desjardins C.A."/>
            <person name="Dobbs E."/>
            <person name="Dukaj L."/>
            <person name="Fan L."/>
            <person name="FitzGerald M.G."/>
            <person name="French C."/>
            <person name="Gujja S."/>
            <person name="Hansen K."/>
            <person name="Keifenheim D."/>
            <person name="Levin J.Z."/>
            <person name="Mosher R.A."/>
            <person name="Mueller C.A."/>
            <person name="Pfiffner J."/>
            <person name="Priest M."/>
            <person name="Russ C."/>
            <person name="Smialowska A."/>
            <person name="Swoboda P."/>
            <person name="Sykes S.M."/>
            <person name="Vaughn M."/>
            <person name="Vengrova S."/>
            <person name="Yoder R."/>
            <person name="Zeng Q."/>
            <person name="Allshire R."/>
            <person name="Baulcombe D."/>
            <person name="Birren B.W."/>
            <person name="Brown W."/>
            <person name="Ekwall K."/>
            <person name="Kellis M."/>
            <person name="Leatherwood J."/>
            <person name="Levin H."/>
            <person name="Margalit H."/>
            <person name="Martienssen R."/>
            <person name="Nieduszynski C.A."/>
            <person name="Spatafora J.W."/>
            <person name="Friedman N."/>
            <person name="Dalgaard J.Z."/>
            <person name="Baumann P."/>
            <person name="Niki H."/>
            <person name="Regev A."/>
            <person name="Nusbaum C."/>
        </authorList>
    </citation>
    <scope>NUCLEOTIDE SEQUENCE [LARGE SCALE GENOMIC DNA]</scope>
    <source>
        <strain evidence="4">yFS275 / FY16936</strain>
    </source>
</reference>
<feature type="coiled-coil region" evidence="1">
    <location>
        <begin position="80"/>
        <end position="114"/>
    </location>
</feature>
<organism evidence="3 4">
    <name type="scientific">Schizosaccharomyces japonicus (strain yFS275 / FY16936)</name>
    <name type="common">Fission yeast</name>
    <dbReference type="NCBI Taxonomy" id="402676"/>
    <lineage>
        <taxon>Eukaryota</taxon>
        <taxon>Fungi</taxon>
        <taxon>Dikarya</taxon>
        <taxon>Ascomycota</taxon>
        <taxon>Taphrinomycotina</taxon>
        <taxon>Schizosaccharomycetes</taxon>
        <taxon>Schizosaccharomycetales</taxon>
        <taxon>Schizosaccharomycetaceae</taxon>
        <taxon>Schizosaccharomyces</taxon>
    </lineage>
</organism>
<sequence length="300" mass="34006">MQENRTLVNEQPNVFPGSTSANPSKSALNIISETIGNIDYLYEQNDLFVTQNILLQRALCLSESSKLSMLDEMKTVIQFSQNTETRLDRLTLENERLLKESETCERLCSEFRQENQYLANAFTDLKELRLEEELHLKAIAARMFKLVGSDPTQVSQTNALSRLKTAAEMLEAEWPLKNETIRSLQEKVKQLQDELKLSASRSNQTHEIFNGPNLIAAHQLETFNENTQQEFELCQSCLARLHKAHSESRVNNILRNLSNYANADPSGPNELENVAEVSCAQLEPSSKSSDIYLSEDAFSS</sequence>